<dbReference type="Gramene" id="KQL31203">
    <property type="protein sequence ID" value="KQL31203"/>
    <property type="gene ID" value="SETIT_020611mg"/>
</dbReference>
<dbReference type="AlphaFoldDB" id="K3Z243"/>
<dbReference type="Proteomes" id="UP000004995">
    <property type="component" value="Unassembled WGS sequence"/>
</dbReference>
<evidence type="ECO:0000313" key="1">
    <source>
        <dbReference type="EnsemblPlants" id="KQL31203"/>
    </source>
</evidence>
<reference evidence="1" key="2">
    <citation type="submission" date="2018-08" db="UniProtKB">
        <authorList>
            <consortium name="EnsemblPlants"/>
        </authorList>
    </citation>
    <scope>IDENTIFICATION</scope>
    <source>
        <strain evidence="1">Yugu1</strain>
    </source>
</reference>
<proteinExistence type="predicted"/>
<reference evidence="2" key="1">
    <citation type="journal article" date="2012" name="Nat. Biotechnol.">
        <title>Reference genome sequence of the model plant Setaria.</title>
        <authorList>
            <person name="Bennetzen J.L."/>
            <person name="Schmutz J."/>
            <person name="Wang H."/>
            <person name="Percifield R."/>
            <person name="Hawkins J."/>
            <person name="Pontaroli A.C."/>
            <person name="Estep M."/>
            <person name="Feng L."/>
            <person name="Vaughn J.N."/>
            <person name="Grimwood J."/>
            <person name="Jenkins J."/>
            <person name="Barry K."/>
            <person name="Lindquist E."/>
            <person name="Hellsten U."/>
            <person name="Deshpande S."/>
            <person name="Wang X."/>
            <person name="Wu X."/>
            <person name="Mitros T."/>
            <person name="Triplett J."/>
            <person name="Yang X."/>
            <person name="Ye C.Y."/>
            <person name="Mauro-Herrera M."/>
            <person name="Wang L."/>
            <person name="Li P."/>
            <person name="Sharma M."/>
            <person name="Sharma R."/>
            <person name="Ronald P.C."/>
            <person name="Panaud O."/>
            <person name="Kellogg E.A."/>
            <person name="Brutnell T.P."/>
            <person name="Doust A.N."/>
            <person name="Tuskan G.A."/>
            <person name="Rokhsar D."/>
            <person name="Devos K.M."/>
        </authorList>
    </citation>
    <scope>NUCLEOTIDE SEQUENCE [LARGE SCALE GENOMIC DNA]</scope>
    <source>
        <strain evidence="2">cv. Yugu1</strain>
    </source>
</reference>
<sequence>MLPPHVQTHALYYSTQMKGLSNEPSSMHIVLTSVPSRLASALSSG</sequence>
<name>K3Z243_SETIT</name>
<evidence type="ECO:0000313" key="2">
    <source>
        <dbReference type="Proteomes" id="UP000004995"/>
    </source>
</evidence>
<dbReference type="HOGENOM" id="CLU_3208517_0_0_1"/>
<dbReference type="InParanoid" id="K3Z243"/>
<organism evidence="1 2">
    <name type="scientific">Setaria italica</name>
    <name type="common">Foxtail millet</name>
    <name type="synonym">Panicum italicum</name>
    <dbReference type="NCBI Taxonomy" id="4555"/>
    <lineage>
        <taxon>Eukaryota</taxon>
        <taxon>Viridiplantae</taxon>
        <taxon>Streptophyta</taxon>
        <taxon>Embryophyta</taxon>
        <taxon>Tracheophyta</taxon>
        <taxon>Spermatophyta</taxon>
        <taxon>Magnoliopsida</taxon>
        <taxon>Liliopsida</taxon>
        <taxon>Poales</taxon>
        <taxon>Poaceae</taxon>
        <taxon>PACMAD clade</taxon>
        <taxon>Panicoideae</taxon>
        <taxon>Panicodae</taxon>
        <taxon>Paniceae</taxon>
        <taxon>Cenchrinae</taxon>
        <taxon>Setaria</taxon>
    </lineage>
</organism>
<dbReference type="EMBL" id="AGNK02000518">
    <property type="status" value="NOT_ANNOTATED_CDS"/>
    <property type="molecule type" value="Genomic_DNA"/>
</dbReference>
<dbReference type="EnsemblPlants" id="KQL31203">
    <property type="protein sequence ID" value="KQL31203"/>
    <property type="gene ID" value="SETIT_020611mg"/>
</dbReference>
<keyword evidence="2" id="KW-1185">Reference proteome</keyword>
<accession>K3Z243</accession>
<protein>
    <submittedName>
        <fullName evidence="1">Uncharacterized protein</fullName>
    </submittedName>
</protein>